<dbReference type="InterPro" id="IPR046668">
    <property type="entry name" value="DUF6538"/>
</dbReference>
<organism evidence="2 3">
    <name type="scientific">Thalassococcus halodurans</name>
    <dbReference type="NCBI Taxonomy" id="373675"/>
    <lineage>
        <taxon>Bacteria</taxon>
        <taxon>Pseudomonadati</taxon>
        <taxon>Pseudomonadota</taxon>
        <taxon>Alphaproteobacteria</taxon>
        <taxon>Rhodobacterales</taxon>
        <taxon>Roseobacteraceae</taxon>
        <taxon>Thalassococcus</taxon>
    </lineage>
</organism>
<dbReference type="OrthoDB" id="7222937at2"/>
<dbReference type="EMBL" id="FNUZ01000002">
    <property type="protein sequence ID" value="SEF87851.1"/>
    <property type="molecule type" value="Genomic_DNA"/>
</dbReference>
<name>A0A1H5VLY1_9RHOB</name>
<dbReference type="AlphaFoldDB" id="A0A1H5VLY1"/>
<reference evidence="2 3" key="1">
    <citation type="submission" date="2016-10" db="EMBL/GenBank/DDBJ databases">
        <authorList>
            <person name="de Groot N.N."/>
        </authorList>
    </citation>
    <scope>NUCLEOTIDE SEQUENCE [LARGE SCALE GENOMIC DNA]</scope>
    <source>
        <strain evidence="2 3">DSM 26915</strain>
    </source>
</reference>
<evidence type="ECO:0000313" key="3">
    <source>
        <dbReference type="Proteomes" id="UP000236752"/>
    </source>
</evidence>
<evidence type="ECO:0000313" key="2">
    <source>
        <dbReference type="EMBL" id="SEF87851.1"/>
    </source>
</evidence>
<dbReference type="RefSeq" id="WP_103909475.1">
    <property type="nucleotide sequence ID" value="NZ_FNUZ01000002.1"/>
</dbReference>
<feature type="domain" description="DUF6538" evidence="1">
    <location>
        <begin position="9"/>
        <end position="67"/>
    </location>
</feature>
<gene>
    <name evidence="2" type="ORF">SAMN04488045_1085</name>
</gene>
<dbReference type="Pfam" id="PF20172">
    <property type="entry name" value="DUF6538"/>
    <property type="match status" value="1"/>
</dbReference>
<dbReference type="Proteomes" id="UP000236752">
    <property type="component" value="Unassembled WGS sequence"/>
</dbReference>
<proteinExistence type="predicted"/>
<protein>
    <recommendedName>
        <fullName evidence="1">DUF6538 domain-containing protein</fullName>
    </recommendedName>
</protein>
<evidence type="ECO:0000259" key="1">
    <source>
        <dbReference type="Pfam" id="PF20172"/>
    </source>
</evidence>
<keyword evidence="3" id="KW-1185">Reference proteome</keyword>
<accession>A0A1H5VLY1</accession>
<sequence length="175" mass="19717">MAENKTAPHSFLKDGVYYFVRRVPKDLLHHYTSRKISFSLRTRSASVATSRAIRAAQRLDEHWYFLRINDCELPGKHMLRMAQNANTAPSAVAFAGPATSAVKLSEAVAIYLRLKGQGRPVTFHRAAERSCGYVIDVCGDRDITAYPKRHLQPEHHGLRLHGVDTYPSSARFLDP</sequence>